<organism evidence="3 4">
    <name type="scientific">Naumannella cuiyingiana</name>
    <dbReference type="NCBI Taxonomy" id="1347891"/>
    <lineage>
        <taxon>Bacteria</taxon>
        <taxon>Bacillati</taxon>
        <taxon>Actinomycetota</taxon>
        <taxon>Actinomycetes</taxon>
        <taxon>Propionibacteriales</taxon>
        <taxon>Propionibacteriaceae</taxon>
        <taxon>Naumannella</taxon>
    </lineage>
</organism>
<gene>
    <name evidence="3" type="ORF">GGQ54_003115</name>
</gene>
<evidence type="ECO:0000259" key="2">
    <source>
        <dbReference type="SMART" id="SM00507"/>
    </source>
</evidence>
<dbReference type="InterPro" id="IPR003615">
    <property type="entry name" value="HNH_nuc"/>
</dbReference>
<accession>A0A7Z0DC21</accession>
<comment type="caution">
    <text evidence="3">The sequence shown here is derived from an EMBL/GenBank/DDBJ whole genome shotgun (WGS) entry which is preliminary data.</text>
</comment>
<dbReference type="EMBL" id="JACBZS010000001">
    <property type="protein sequence ID" value="NYI72555.1"/>
    <property type="molecule type" value="Genomic_DNA"/>
</dbReference>
<feature type="compositionally biased region" description="Pro residues" evidence="1">
    <location>
        <begin position="252"/>
        <end position="261"/>
    </location>
</feature>
<dbReference type="RefSeq" id="WP_179446206.1">
    <property type="nucleotide sequence ID" value="NZ_JACBZS010000001.1"/>
</dbReference>
<feature type="region of interest" description="Disordered" evidence="1">
    <location>
        <begin position="435"/>
        <end position="467"/>
    </location>
</feature>
<dbReference type="CDD" id="cd00085">
    <property type="entry name" value="HNHc"/>
    <property type="match status" value="1"/>
</dbReference>
<name>A0A7Z0DC21_9ACTN</name>
<evidence type="ECO:0000313" key="3">
    <source>
        <dbReference type="EMBL" id="NYI72555.1"/>
    </source>
</evidence>
<dbReference type="SMART" id="SM00507">
    <property type="entry name" value="HNHc"/>
    <property type="match status" value="1"/>
</dbReference>
<evidence type="ECO:0000256" key="1">
    <source>
        <dbReference type="SAM" id="MobiDB-lite"/>
    </source>
</evidence>
<feature type="region of interest" description="Disordered" evidence="1">
    <location>
        <begin position="249"/>
        <end position="280"/>
    </location>
</feature>
<keyword evidence="4" id="KW-1185">Reference proteome</keyword>
<sequence>MDRGTGVVTAGELLGVAAGLRQDQLRAEAEILVAAVEWAILHPDLDDQPATLWSRGEDTLITLAGDGAPGVDPACIAEFAAVLGITTEAGQRLIGDALELRFRLPMLWAGVQALRVPAWRARTVAEATRGLSRAGAGCVDRQVAAVAGRIGPTQLARLIATAVAIHGEPSGDGVADPDDGVGEADLFVQVECDTTSVDGRAHLTGTLELPDGLALESALAAGAQALTAWGSDAPLQARRARALGDLARRQPPLDPAQPEPAPDSTSQNSTGPDPEAAGPAPRTLTIYAHLTAHHDTTVDCDTVAHHDSAGPFGPLGRLGTTNSPVTAEQVRHWCRAPGTRVIVKPVIDLNQPVSSERYQVPDRIREHVLLRDPTCVFPWCAKNSHRADIDHITPWPNGPTHTDNLAPLCRRHHRLKTHTGWTYHRNPDGSYTWTSPHGWTLTRDPSGTHPGQPPQSRPDLPPPGPDG</sequence>
<feature type="domain" description="HNH nuclease" evidence="2">
    <location>
        <begin position="363"/>
        <end position="414"/>
    </location>
</feature>
<evidence type="ECO:0000313" key="4">
    <source>
        <dbReference type="Proteomes" id="UP000527616"/>
    </source>
</evidence>
<protein>
    <recommendedName>
        <fullName evidence="2">HNH nuclease domain-containing protein</fullName>
    </recommendedName>
</protein>
<dbReference type="Proteomes" id="UP000527616">
    <property type="component" value="Unassembled WGS sequence"/>
</dbReference>
<feature type="compositionally biased region" description="Pro residues" evidence="1">
    <location>
        <begin position="451"/>
        <end position="467"/>
    </location>
</feature>
<reference evidence="3 4" key="1">
    <citation type="submission" date="2020-07" db="EMBL/GenBank/DDBJ databases">
        <title>Sequencing the genomes of 1000 actinobacteria strains.</title>
        <authorList>
            <person name="Klenk H.-P."/>
        </authorList>
    </citation>
    <scope>NUCLEOTIDE SEQUENCE [LARGE SCALE GENOMIC DNA]</scope>
    <source>
        <strain evidence="3 4">DSM 103164</strain>
    </source>
</reference>
<dbReference type="Gene3D" id="1.10.30.50">
    <property type="match status" value="1"/>
</dbReference>
<dbReference type="AlphaFoldDB" id="A0A7Z0DC21"/>
<proteinExistence type="predicted"/>